<comment type="cofactor">
    <cofactor evidence="5">
        <name>[2Fe-2S] cluster</name>
        <dbReference type="ChEBI" id="CHEBI:190135"/>
    </cofactor>
</comment>
<dbReference type="EMBL" id="JAKZBV010000001">
    <property type="protein sequence ID" value="MCH6468889.1"/>
    <property type="molecule type" value="Genomic_DNA"/>
</dbReference>
<evidence type="ECO:0000256" key="6">
    <source>
        <dbReference type="ARBA" id="ARBA00038001"/>
    </source>
</evidence>
<evidence type="ECO:0000256" key="4">
    <source>
        <dbReference type="ARBA" id="ARBA00023014"/>
    </source>
</evidence>
<dbReference type="RefSeq" id="WP_241050943.1">
    <property type="nucleotide sequence ID" value="NZ_JAKZBV010000001.1"/>
</dbReference>
<dbReference type="Gene3D" id="2.102.10.10">
    <property type="entry name" value="Rieske [2Fe-2S] iron-sulphur domain"/>
    <property type="match status" value="1"/>
</dbReference>
<dbReference type="Pfam" id="PF09990">
    <property type="entry name" value="DUF2231"/>
    <property type="match status" value="1"/>
</dbReference>
<dbReference type="Proteomes" id="UP001202922">
    <property type="component" value="Unassembled WGS sequence"/>
</dbReference>
<dbReference type="PROSITE" id="PS51296">
    <property type="entry name" value="RIESKE"/>
    <property type="match status" value="1"/>
</dbReference>
<keyword evidence="2" id="KW-0479">Metal-binding</keyword>
<dbReference type="PANTHER" id="PTHR21496:SF0">
    <property type="entry name" value="RIESKE DOMAIN-CONTAINING PROTEIN"/>
    <property type="match status" value="1"/>
</dbReference>
<evidence type="ECO:0000313" key="8">
    <source>
        <dbReference type="EMBL" id="MCH6468889.1"/>
    </source>
</evidence>
<evidence type="ECO:0000313" key="9">
    <source>
        <dbReference type="Proteomes" id="UP001202922"/>
    </source>
</evidence>
<comment type="similarity">
    <text evidence="6">Belongs to the bacterial ring-hydroxylating dioxygenase ferredoxin component family.</text>
</comment>
<evidence type="ECO:0000256" key="5">
    <source>
        <dbReference type="ARBA" id="ARBA00034078"/>
    </source>
</evidence>
<dbReference type="CDD" id="cd03467">
    <property type="entry name" value="Rieske"/>
    <property type="match status" value="1"/>
</dbReference>
<feature type="domain" description="Rieske" evidence="7">
    <location>
        <begin position="184"/>
        <end position="279"/>
    </location>
</feature>
<protein>
    <submittedName>
        <fullName evidence="8">Rieske (2Fe-2S) protein</fullName>
    </submittedName>
</protein>
<evidence type="ECO:0000256" key="3">
    <source>
        <dbReference type="ARBA" id="ARBA00023004"/>
    </source>
</evidence>
<proteinExistence type="inferred from homology"/>
<keyword evidence="1" id="KW-0001">2Fe-2S</keyword>
<keyword evidence="4" id="KW-0411">Iron-sulfur</keyword>
<evidence type="ECO:0000259" key="7">
    <source>
        <dbReference type="PROSITE" id="PS51296"/>
    </source>
</evidence>
<dbReference type="PANTHER" id="PTHR21496">
    <property type="entry name" value="FERREDOXIN-RELATED"/>
    <property type="match status" value="1"/>
</dbReference>
<evidence type="ECO:0000256" key="1">
    <source>
        <dbReference type="ARBA" id="ARBA00022714"/>
    </source>
</evidence>
<accession>A0ABS9TWT4</accession>
<comment type="caution">
    <text evidence="8">The sequence shown here is derived from an EMBL/GenBank/DDBJ whole genome shotgun (WGS) entry which is preliminary data.</text>
</comment>
<sequence>MNVLDAAVSRLERWPLLDKVGDPLRKATQVAVKPRMVRNLLSGIPTGHPLHAVITDIPIGAWTMASLLDLVGGQSTEQAADVLIGAGLVAAVPTAASGLNDWSDTFGETSRIGVAHAALNVTALGFYATSLVARKAGRRGAGCTLALAGLGVLLASGYLGGHLAYTKGVKVNHTAWHEAPTDWQDALAESDLEDGKPKLASLGDVQVMVVRDGRIIRALDNICTHEGGPLNEGTIENGCVTCPWHGSQFRLSDGAAVHGPAAAPEPSYEARVQDGRVQLRARA</sequence>
<organism evidence="8 9">
    <name type="scientific">Sinomonas terrae</name>
    <dbReference type="NCBI Taxonomy" id="2908838"/>
    <lineage>
        <taxon>Bacteria</taxon>
        <taxon>Bacillati</taxon>
        <taxon>Actinomycetota</taxon>
        <taxon>Actinomycetes</taxon>
        <taxon>Micrococcales</taxon>
        <taxon>Micrococcaceae</taxon>
        <taxon>Sinomonas</taxon>
    </lineage>
</organism>
<name>A0ABS9TWT4_9MICC</name>
<keyword evidence="3" id="KW-0408">Iron</keyword>
<dbReference type="InterPro" id="IPR017941">
    <property type="entry name" value="Rieske_2Fe-2S"/>
</dbReference>
<keyword evidence="9" id="KW-1185">Reference proteome</keyword>
<dbReference type="InterPro" id="IPR036922">
    <property type="entry name" value="Rieske_2Fe-2S_sf"/>
</dbReference>
<gene>
    <name evidence="8" type="ORF">L0M17_02620</name>
</gene>
<evidence type="ECO:0000256" key="2">
    <source>
        <dbReference type="ARBA" id="ARBA00022723"/>
    </source>
</evidence>
<dbReference type="SUPFAM" id="SSF50022">
    <property type="entry name" value="ISP domain"/>
    <property type="match status" value="1"/>
</dbReference>
<dbReference type="Pfam" id="PF00355">
    <property type="entry name" value="Rieske"/>
    <property type="match status" value="1"/>
</dbReference>
<dbReference type="InterPro" id="IPR019251">
    <property type="entry name" value="DUF2231_TM"/>
</dbReference>
<reference evidence="8 9" key="1">
    <citation type="submission" date="2022-03" db="EMBL/GenBank/DDBJ databases">
        <title>Sinomonas sp. isolated from a soil.</title>
        <authorList>
            <person name="Han J."/>
            <person name="Kim D.-U."/>
        </authorList>
    </citation>
    <scope>NUCLEOTIDE SEQUENCE [LARGE SCALE GENOMIC DNA]</scope>
    <source>
        <strain evidence="8 9">5-5</strain>
    </source>
</reference>